<dbReference type="GO" id="GO:0016757">
    <property type="term" value="F:glycosyltransferase activity"/>
    <property type="evidence" value="ECO:0007669"/>
    <property type="project" value="TreeGrafter"/>
</dbReference>
<evidence type="ECO:0000313" key="3">
    <source>
        <dbReference type="EMBL" id="RUO76961.1"/>
    </source>
</evidence>
<dbReference type="PANTHER" id="PTHR46401">
    <property type="entry name" value="GLYCOSYLTRANSFERASE WBBK-RELATED"/>
    <property type="match status" value="1"/>
</dbReference>
<reference evidence="3 4" key="1">
    <citation type="journal article" date="2011" name="Front. Microbiol.">
        <title>Genomic signatures of strain selection and enhancement in Bacillus atrophaeus var. globigii, a historical biowarfare simulant.</title>
        <authorList>
            <person name="Gibbons H.S."/>
            <person name="Broomall S.M."/>
            <person name="McNew L.A."/>
            <person name="Daligault H."/>
            <person name="Chapman C."/>
            <person name="Bruce D."/>
            <person name="Karavis M."/>
            <person name="Krepps M."/>
            <person name="McGregor P.A."/>
            <person name="Hong C."/>
            <person name="Park K.H."/>
            <person name="Akmal A."/>
            <person name="Feldman A."/>
            <person name="Lin J.S."/>
            <person name="Chang W.E."/>
            <person name="Higgs B.W."/>
            <person name="Demirev P."/>
            <person name="Lindquist J."/>
            <person name="Liem A."/>
            <person name="Fochler E."/>
            <person name="Read T.D."/>
            <person name="Tapia R."/>
            <person name="Johnson S."/>
            <person name="Bishop-Lilly K.A."/>
            <person name="Detter C."/>
            <person name="Han C."/>
            <person name="Sozhamannan S."/>
            <person name="Rosenzweig C.N."/>
            <person name="Skowronski E.W."/>
        </authorList>
    </citation>
    <scope>NUCLEOTIDE SEQUENCE [LARGE SCALE GENOMIC DNA]</scope>
    <source>
        <strain evidence="3 4">CL-SP19</strain>
    </source>
</reference>
<feature type="domain" description="Glycosyltransferase subfamily 4-like N-terminal" evidence="2">
    <location>
        <begin position="25"/>
        <end position="203"/>
    </location>
</feature>
<dbReference type="GO" id="GO:0009103">
    <property type="term" value="P:lipopolysaccharide biosynthetic process"/>
    <property type="evidence" value="ECO:0007669"/>
    <property type="project" value="TreeGrafter"/>
</dbReference>
<dbReference type="AlphaFoldDB" id="A0A432ZG98"/>
<dbReference type="SUPFAM" id="SSF53756">
    <property type="entry name" value="UDP-Glycosyltransferase/glycogen phosphorylase"/>
    <property type="match status" value="1"/>
</dbReference>
<sequence length="397" mass="43907">MTGSKKHIVMVGEYINADANSTGEYFFDILLGFLKNDCQVTVVAPETKLNKEAIFELRNSFAGQLNTSFVFPAQYSHGQSIGKAVGSIKLTLSLWKQVKKEVRDGTVLFFGTNPAFLVLMSGLWPVRRSVKKILLCYDLFPDNLIALSKNWGIRFASKLVQPLFKFSYRGLDRVLVIGRCMAEHVKGFGIQEQKISVISNWADGEEIFPKSDPALTQNSVRFQFFGNMGSLQGIRQLLDSFKYVNASNAQFTFIGRGADVELVESFIKENNTVVRVQLKAGVAKQERSDVLNDCDVAVVSLRDEVTGLGVPSKTYYSLAAGKPILVLANPNAEPSILVSEFDIGWHACLGDAKAIAATIDTICNSQKMPSTAHIRSVFEKRFSKRIGVAKVVEEVCH</sequence>
<evidence type="ECO:0000313" key="4">
    <source>
        <dbReference type="Proteomes" id="UP000287908"/>
    </source>
</evidence>
<comment type="caution">
    <text evidence="3">The sequence shown here is derived from an EMBL/GenBank/DDBJ whole genome shotgun (WGS) entry which is preliminary data.</text>
</comment>
<protein>
    <recommendedName>
        <fullName evidence="2">Glycosyltransferase subfamily 4-like N-terminal domain-containing protein</fullName>
    </recommendedName>
</protein>
<dbReference type="CDD" id="cd03794">
    <property type="entry name" value="GT4_WbuB-like"/>
    <property type="match status" value="1"/>
</dbReference>
<keyword evidence="1" id="KW-0808">Transferase</keyword>
<gene>
    <name evidence="3" type="ORF">CWI81_00175</name>
</gene>
<dbReference type="Pfam" id="PF13439">
    <property type="entry name" value="Glyco_transf_4"/>
    <property type="match status" value="1"/>
</dbReference>
<dbReference type="EMBL" id="PIQF01000001">
    <property type="protein sequence ID" value="RUO76961.1"/>
    <property type="molecule type" value="Genomic_DNA"/>
</dbReference>
<proteinExistence type="predicted"/>
<dbReference type="RefSeq" id="WP_126783231.1">
    <property type="nucleotide sequence ID" value="NZ_PIQF01000001.1"/>
</dbReference>
<dbReference type="Gene3D" id="3.40.50.2000">
    <property type="entry name" value="Glycogen Phosphorylase B"/>
    <property type="match status" value="2"/>
</dbReference>
<keyword evidence="4" id="KW-1185">Reference proteome</keyword>
<evidence type="ECO:0000256" key="1">
    <source>
        <dbReference type="ARBA" id="ARBA00022679"/>
    </source>
</evidence>
<organism evidence="3 4">
    <name type="scientific">Idiomarina seosinensis</name>
    <dbReference type="NCBI Taxonomy" id="281739"/>
    <lineage>
        <taxon>Bacteria</taxon>
        <taxon>Pseudomonadati</taxon>
        <taxon>Pseudomonadota</taxon>
        <taxon>Gammaproteobacteria</taxon>
        <taxon>Alteromonadales</taxon>
        <taxon>Idiomarinaceae</taxon>
        <taxon>Idiomarina</taxon>
    </lineage>
</organism>
<dbReference type="Pfam" id="PF13692">
    <property type="entry name" value="Glyco_trans_1_4"/>
    <property type="match status" value="1"/>
</dbReference>
<evidence type="ECO:0000259" key="2">
    <source>
        <dbReference type="Pfam" id="PF13439"/>
    </source>
</evidence>
<dbReference type="OrthoDB" id="9787293at2"/>
<accession>A0A432ZG98</accession>
<dbReference type="InterPro" id="IPR028098">
    <property type="entry name" value="Glyco_trans_4-like_N"/>
</dbReference>
<dbReference type="Proteomes" id="UP000287908">
    <property type="component" value="Unassembled WGS sequence"/>
</dbReference>
<name>A0A432ZG98_9GAMM</name>
<dbReference type="PANTHER" id="PTHR46401:SF2">
    <property type="entry name" value="GLYCOSYLTRANSFERASE WBBK-RELATED"/>
    <property type="match status" value="1"/>
</dbReference>